<dbReference type="AlphaFoldDB" id="A0A241XRK4"/>
<name>A0A241XRK4_PSEAI</name>
<dbReference type="Gene3D" id="1.20.1260.40">
    <property type="match status" value="1"/>
</dbReference>
<protein>
    <submittedName>
        <fullName evidence="2">Uncharacterized protein</fullName>
    </submittedName>
</protein>
<evidence type="ECO:0000313" key="3">
    <source>
        <dbReference type="Proteomes" id="UP000194857"/>
    </source>
</evidence>
<evidence type="ECO:0000256" key="1">
    <source>
        <dbReference type="SAM" id="MobiDB-lite"/>
    </source>
</evidence>
<feature type="region of interest" description="Disordered" evidence="1">
    <location>
        <begin position="282"/>
        <end position="303"/>
    </location>
</feature>
<sequence length="434" mass="48643">MLHMGLGKTMSPTAIHPTSLASLKRHAKSIGRELGIAHHEALDEAARRAGFKDLRDAQEHLAKPAVPFEHSAFLTAYWEERTDLLDESTKIGCGRLTLQLPLRMPLGELVSEVSLENTPYLRGFILEASDHLETRLDCCSEDDAYTALGRAARALLFMAGTGLAGEPSIERELRAPFLSDHCSYWYDPETKEPVTLSEPYSNYISDSDRDSLKWSDLHLAETSWKGIYSPGRAHPLIFSRSEDLIQRLEQQLSAMVESYKWVKPGIDTGSYAAQFYSPGRRASGIERTPRPMPSPLGVVRNGSLPYGSRTGGEASLWRPAEPMPLAFHMQIGPILYALTYSQDEHPAKKLAYEAWSDLSQWVCHEYLPSEDLNIDTISVYEGPLLLHYDDNQQRLSALSKVIELLDSGYRDCSPKREILKTLGRAEALLRKQLS</sequence>
<reference evidence="3" key="1">
    <citation type="submission" date="2017-05" db="EMBL/GenBank/DDBJ databases">
        <authorList>
            <person name="Giani T."/>
            <person name="Arena F."/>
            <person name="Pollini S."/>
            <person name="Di Pilato V."/>
            <person name="D'Andrea M.M."/>
            <person name="Henrici De Angelis L."/>
            <person name="Bassetti M."/>
            <person name="Rossolini G.M."/>
        </authorList>
    </citation>
    <scope>NUCLEOTIDE SEQUENCE [LARGE SCALE GENOMIC DNA]</scope>
    <source>
        <strain evidence="3">S567_C10_BS</strain>
    </source>
</reference>
<accession>A0A241XRK4</accession>
<organism evidence="2 3">
    <name type="scientific">Pseudomonas aeruginosa</name>
    <dbReference type="NCBI Taxonomy" id="287"/>
    <lineage>
        <taxon>Bacteria</taxon>
        <taxon>Pseudomonadati</taxon>
        <taxon>Pseudomonadota</taxon>
        <taxon>Gammaproteobacteria</taxon>
        <taxon>Pseudomonadales</taxon>
        <taxon>Pseudomonadaceae</taxon>
        <taxon>Pseudomonas</taxon>
    </lineage>
</organism>
<dbReference type="Proteomes" id="UP000194857">
    <property type="component" value="Unassembled WGS sequence"/>
</dbReference>
<proteinExistence type="predicted"/>
<dbReference type="EMBL" id="NFFZ01000004">
    <property type="protein sequence ID" value="OTI63132.1"/>
    <property type="molecule type" value="Genomic_DNA"/>
</dbReference>
<gene>
    <name evidence="2" type="ORF">CAZ10_09865</name>
</gene>
<comment type="caution">
    <text evidence="2">The sequence shown here is derived from an EMBL/GenBank/DDBJ whole genome shotgun (WGS) entry which is preliminary data.</text>
</comment>
<evidence type="ECO:0000313" key="2">
    <source>
        <dbReference type="EMBL" id="OTI63132.1"/>
    </source>
</evidence>